<dbReference type="EMBL" id="DUZY01000005">
    <property type="protein sequence ID" value="DAD39075.1"/>
    <property type="molecule type" value="Genomic_DNA"/>
</dbReference>
<evidence type="ECO:0000313" key="1">
    <source>
        <dbReference type="EMBL" id="DAD39075.1"/>
    </source>
</evidence>
<name>A0A822Z6H8_NELNU</name>
<protein>
    <submittedName>
        <fullName evidence="1">Uncharacterized protein</fullName>
    </submittedName>
</protein>
<proteinExistence type="predicted"/>
<dbReference type="AlphaFoldDB" id="A0A822Z6H8"/>
<dbReference type="Proteomes" id="UP000607653">
    <property type="component" value="Unassembled WGS sequence"/>
</dbReference>
<evidence type="ECO:0000313" key="2">
    <source>
        <dbReference type="Proteomes" id="UP000607653"/>
    </source>
</evidence>
<sequence length="99" mass="10547">MAAGIVFTMAPTVIEERTSAEVLGDKGEVEVEHIDDDVMVDDDVVPAMDVGLDDRGDSVCYLAGGSNITPAPIVVPDAEVCLDDRERNSCPQDSYDLSC</sequence>
<keyword evidence="2" id="KW-1185">Reference proteome</keyword>
<comment type="caution">
    <text evidence="1">The sequence shown here is derived from an EMBL/GenBank/DDBJ whole genome shotgun (WGS) entry which is preliminary data.</text>
</comment>
<reference evidence="1 2" key="1">
    <citation type="journal article" date="2020" name="Mol. Biol. Evol.">
        <title>Distinct Expression and Methylation Patterns for Genes with Different Fates following a Single Whole-Genome Duplication in Flowering Plants.</title>
        <authorList>
            <person name="Shi T."/>
            <person name="Rahmani R.S."/>
            <person name="Gugger P.F."/>
            <person name="Wang M."/>
            <person name="Li H."/>
            <person name="Zhang Y."/>
            <person name="Li Z."/>
            <person name="Wang Q."/>
            <person name="Van de Peer Y."/>
            <person name="Marchal K."/>
            <person name="Chen J."/>
        </authorList>
    </citation>
    <scope>NUCLEOTIDE SEQUENCE [LARGE SCALE GENOMIC DNA]</scope>
    <source>
        <tissue evidence="1">Leaf</tissue>
    </source>
</reference>
<organism evidence="1 2">
    <name type="scientific">Nelumbo nucifera</name>
    <name type="common">Sacred lotus</name>
    <dbReference type="NCBI Taxonomy" id="4432"/>
    <lineage>
        <taxon>Eukaryota</taxon>
        <taxon>Viridiplantae</taxon>
        <taxon>Streptophyta</taxon>
        <taxon>Embryophyta</taxon>
        <taxon>Tracheophyta</taxon>
        <taxon>Spermatophyta</taxon>
        <taxon>Magnoliopsida</taxon>
        <taxon>Proteales</taxon>
        <taxon>Nelumbonaceae</taxon>
        <taxon>Nelumbo</taxon>
    </lineage>
</organism>
<accession>A0A822Z6H8</accession>
<gene>
    <name evidence="1" type="ORF">HUJ06_013398</name>
</gene>